<evidence type="ECO:0000259" key="1">
    <source>
        <dbReference type="Pfam" id="PF00903"/>
    </source>
</evidence>
<accession>A0A0F9X750</accession>
<dbReference type="InterPro" id="IPR029068">
    <property type="entry name" value="Glyas_Bleomycin-R_OHBP_Dase"/>
</dbReference>
<dbReference type="PANTHER" id="PTHR33990">
    <property type="entry name" value="PROTEIN YJDN-RELATED"/>
    <property type="match status" value="1"/>
</dbReference>
<feature type="domain" description="Glyoxalase/fosfomycin resistance/dioxygenase" evidence="1">
    <location>
        <begin position="146"/>
        <end position="265"/>
    </location>
</feature>
<evidence type="ECO:0000259" key="2">
    <source>
        <dbReference type="Pfam" id="PF03795"/>
    </source>
</evidence>
<proteinExistence type="predicted"/>
<dbReference type="InterPro" id="IPR011008">
    <property type="entry name" value="Dimeric_a/b-barrel"/>
</dbReference>
<dbReference type="Pfam" id="PF00903">
    <property type="entry name" value="Glyoxalase"/>
    <property type="match status" value="1"/>
</dbReference>
<evidence type="ECO:0000313" key="3">
    <source>
        <dbReference type="EMBL" id="KKN94766.1"/>
    </source>
</evidence>
<feature type="domain" description="YCII-related" evidence="2">
    <location>
        <begin position="1"/>
        <end position="102"/>
    </location>
</feature>
<dbReference type="EMBL" id="LAZR01000076">
    <property type="protein sequence ID" value="KKN94766.1"/>
    <property type="molecule type" value="Genomic_DNA"/>
</dbReference>
<organism evidence="3">
    <name type="scientific">marine sediment metagenome</name>
    <dbReference type="NCBI Taxonomy" id="412755"/>
    <lineage>
        <taxon>unclassified sequences</taxon>
        <taxon>metagenomes</taxon>
        <taxon>ecological metagenomes</taxon>
    </lineage>
</organism>
<dbReference type="Pfam" id="PF03795">
    <property type="entry name" value="YCII"/>
    <property type="match status" value="1"/>
</dbReference>
<comment type="caution">
    <text evidence="3">The sequence shown here is derived from an EMBL/GenBank/DDBJ whole genome shotgun (WGS) entry which is preliminary data.</text>
</comment>
<dbReference type="AlphaFoldDB" id="A0A0F9X750"/>
<dbReference type="InterPro" id="IPR028973">
    <property type="entry name" value="PhnB-like"/>
</dbReference>
<dbReference type="Gene3D" id="3.10.180.10">
    <property type="entry name" value="2,3-Dihydroxybiphenyl 1,2-Dioxygenase, domain 1"/>
    <property type="match status" value="1"/>
</dbReference>
<dbReference type="PANTHER" id="PTHR33990:SF1">
    <property type="entry name" value="PROTEIN YJDN"/>
    <property type="match status" value="1"/>
</dbReference>
<dbReference type="SUPFAM" id="SSF54593">
    <property type="entry name" value="Glyoxalase/Bleomycin resistance protein/Dihydroxybiphenyl dioxygenase"/>
    <property type="match status" value="1"/>
</dbReference>
<gene>
    <name evidence="3" type="ORF">LCGC14_0185830</name>
</gene>
<dbReference type="CDD" id="cd06588">
    <property type="entry name" value="PhnB_like"/>
    <property type="match status" value="1"/>
</dbReference>
<dbReference type="InterPro" id="IPR005545">
    <property type="entry name" value="YCII"/>
</dbReference>
<dbReference type="InterPro" id="IPR004360">
    <property type="entry name" value="Glyas_Fos-R_dOase_dom"/>
</dbReference>
<sequence length="281" mass="30901">MKFMLIRRADANTENGAMPSQEMLADMAAYNQRMIEAGVFLSGNGLHPTSEGCLIRFKNGEPTIIPGPLSPASERIAGYSVLEAPSLQAAIEWAQQWPTQDADGNVTLELRRYFSLEDFEPGTGLEQHRPLARVPDAMNVHVTFPGTCREAMQFYADVTGGQLECLLTYAETPAAEHSPPELHDRIIHASLNLRGRRLMGADMAADCYATPQGVAIQLEYQDIEQAARTFAQLAEGGKITMPFEATFWSSGFGMATDRFGIQWMVNVSMEPCPQAKQGDKP</sequence>
<protein>
    <recommendedName>
        <fullName evidence="4">PhnB-like domain-containing protein</fullName>
    </recommendedName>
</protein>
<name>A0A0F9X750_9ZZZZ</name>
<reference evidence="3" key="1">
    <citation type="journal article" date="2015" name="Nature">
        <title>Complex archaea that bridge the gap between prokaryotes and eukaryotes.</title>
        <authorList>
            <person name="Spang A."/>
            <person name="Saw J.H."/>
            <person name="Jorgensen S.L."/>
            <person name="Zaremba-Niedzwiedzka K."/>
            <person name="Martijn J."/>
            <person name="Lind A.E."/>
            <person name="van Eijk R."/>
            <person name="Schleper C."/>
            <person name="Guy L."/>
            <person name="Ettema T.J."/>
        </authorList>
    </citation>
    <scope>NUCLEOTIDE SEQUENCE</scope>
</reference>
<dbReference type="Gene3D" id="3.30.70.1060">
    <property type="entry name" value="Dimeric alpha+beta barrel"/>
    <property type="match status" value="1"/>
</dbReference>
<dbReference type="SUPFAM" id="SSF54909">
    <property type="entry name" value="Dimeric alpha+beta barrel"/>
    <property type="match status" value="1"/>
</dbReference>
<evidence type="ECO:0008006" key="4">
    <source>
        <dbReference type="Google" id="ProtNLM"/>
    </source>
</evidence>